<comment type="caution">
    <text evidence="1">The sequence shown here is derived from an EMBL/GenBank/DDBJ whole genome shotgun (WGS) entry which is preliminary data.</text>
</comment>
<name>A0A4Q6XCN8_9GAMM</name>
<organism evidence="1 2">
    <name type="scientific">Acinetobacter halotolerans</name>
    <dbReference type="NCBI Taxonomy" id="1752076"/>
    <lineage>
        <taxon>Bacteria</taxon>
        <taxon>Pseudomonadati</taxon>
        <taxon>Pseudomonadota</taxon>
        <taxon>Gammaproteobacteria</taxon>
        <taxon>Moraxellales</taxon>
        <taxon>Moraxellaceae</taxon>
        <taxon>Acinetobacter</taxon>
    </lineage>
</organism>
<gene>
    <name evidence="1" type="ORF">EXE30_14975</name>
</gene>
<protein>
    <submittedName>
        <fullName evidence="1">Nucleic acid-binding protein</fullName>
    </submittedName>
</protein>
<reference evidence="1 2" key="1">
    <citation type="submission" date="2019-02" db="EMBL/GenBank/DDBJ databases">
        <title>The draft genome of Acinetobacter halotolerans strain JCM 31009.</title>
        <authorList>
            <person name="Qin J."/>
            <person name="Feng Y."/>
            <person name="Nemec A."/>
            <person name="Zong Z."/>
        </authorList>
    </citation>
    <scope>NUCLEOTIDE SEQUENCE [LARGE SCALE GENOMIC DNA]</scope>
    <source>
        <strain evidence="1 2">JCM 31009</strain>
    </source>
</reference>
<sequence length="266" mass="31237">MIAYKVIFGTITKTNREDAEWLVEDYISVLLHNGQICGEYFLVVQKEKLCAYLNVQGRNAYAMKYHCKYGIERLHKIIEFFGRKPQWTLIDDDIPKQNITWENAPFLYLFTHMGDRRSSLCRGDNGESISIYLIPGEHEQREEIYFWQQEYKTYDQAWTYSGALEKVAYKQLATSDSELAKAGQKIGKYIEKVTGIPTYYYLVRYWGRRTNEYARLCPSCGQNWSTEVNSNEFHHFPFKCDQCRLVSHLAVSYEDERQAVIGEWGG</sequence>
<dbReference type="EMBL" id="SGIM01000017">
    <property type="protein sequence ID" value="RZF49620.1"/>
    <property type="molecule type" value="Genomic_DNA"/>
</dbReference>
<accession>A0A4Q6XCN8</accession>
<dbReference type="RefSeq" id="WP_130163092.1">
    <property type="nucleotide sequence ID" value="NZ_SGIM01000017.1"/>
</dbReference>
<evidence type="ECO:0000313" key="2">
    <source>
        <dbReference type="Proteomes" id="UP000292110"/>
    </source>
</evidence>
<dbReference type="InterPro" id="IPR016908">
    <property type="entry name" value="UCP029037"/>
</dbReference>
<evidence type="ECO:0000313" key="1">
    <source>
        <dbReference type="EMBL" id="RZF49620.1"/>
    </source>
</evidence>
<dbReference type="Pfam" id="PF10071">
    <property type="entry name" value="DUF2310"/>
    <property type="match status" value="1"/>
</dbReference>
<keyword evidence="2" id="KW-1185">Reference proteome</keyword>
<dbReference type="Proteomes" id="UP000292110">
    <property type="component" value="Unassembled WGS sequence"/>
</dbReference>
<proteinExistence type="predicted"/>
<dbReference type="AlphaFoldDB" id="A0A4Q6XCN8"/>